<evidence type="ECO:0000256" key="4">
    <source>
        <dbReference type="ARBA" id="ARBA00022989"/>
    </source>
</evidence>
<dbReference type="EnsemblPlants" id="Pp3c14_8940V3.2">
    <property type="protein sequence ID" value="Pp3c14_8940V3.2"/>
    <property type="gene ID" value="Pp3c14_8940"/>
</dbReference>
<keyword evidence="7" id="KW-1185">Reference proteome</keyword>
<dbReference type="GO" id="GO:0016020">
    <property type="term" value="C:membrane"/>
    <property type="evidence" value="ECO:0007669"/>
    <property type="project" value="UniProtKB-SubCell"/>
</dbReference>
<evidence type="ECO:0000313" key="6">
    <source>
        <dbReference type="EnsemblPlants" id="Pp3c14_8940V3.2"/>
    </source>
</evidence>
<accession>A0A7I4F4V1</accession>
<sequence length="395" mass="43692">MAGVGPACVRSVASQGFGAPCVGLPQRNRGVRGLSGCGLPERVSSGKFCSSSGKGGFFAGKKDGFSIRCSSLPGDGVAAETHSGANGMLVELRETDRPQPIGSGTYGSGNQLSMEMAVNEAQTMTATMYRPKLLWFTKSEDEESRLLDRTFNALLAGAAISYAVTKAVTVDHDVWHGWTVFEVLKYAPLHNWHAYEEFLSANPVLAKMMISGVVYSIGDWIGQCVEGKPVLEFSRVRLLRSGLVGFCLHGSLSHYYYHVCEFLFPFQGWWVVPVKVAFDQTIWSAIWNSIYFITLGLLRFESPVRILKDLRETFFPLLTAGWKLWPFAHLITYGLVPVEQRLLWVDCVEILWVTILSVFANEKAQQRMEISEVETVAVLSSGDAVEQKLPIEDSQ</sequence>
<name>A0A7I4F4V1_PHYPA</name>
<evidence type="ECO:0000256" key="1">
    <source>
        <dbReference type="ARBA" id="ARBA00004141"/>
    </source>
</evidence>
<evidence type="ECO:0000313" key="7">
    <source>
        <dbReference type="Proteomes" id="UP000006727"/>
    </source>
</evidence>
<keyword evidence="3" id="KW-0812">Transmembrane</keyword>
<reference evidence="6 7" key="1">
    <citation type="journal article" date="2008" name="Science">
        <title>The Physcomitrella genome reveals evolutionary insights into the conquest of land by plants.</title>
        <authorList>
            <person name="Rensing S."/>
            <person name="Lang D."/>
            <person name="Zimmer A."/>
            <person name="Terry A."/>
            <person name="Salamov A."/>
            <person name="Shapiro H."/>
            <person name="Nishiyama T."/>
            <person name="Perroud P.-F."/>
            <person name="Lindquist E."/>
            <person name="Kamisugi Y."/>
            <person name="Tanahashi T."/>
            <person name="Sakakibara K."/>
            <person name="Fujita T."/>
            <person name="Oishi K."/>
            <person name="Shin-I T."/>
            <person name="Kuroki Y."/>
            <person name="Toyoda A."/>
            <person name="Suzuki Y."/>
            <person name="Hashimoto A."/>
            <person name="Yamaguchi K."/>
            <person name="Sugano A."/>
            <person name="Kohara Y."/>
            <person name="Fujiyama A."/>
            <person name="Anterola A."/>
            <person name="Aoki S."/>
            <person name="Ashton N."/>
            <person name="Barbazuk W.B."/>
            <person name="Barker E."/>
            <person name="Bennetzen J."/>
            <person name="Bezanilla M."/>
            <person name="Blankenship R."/>
            <person name="Cho S.H."/>
            <person name="Dutcher S."/>
            <person name="Estelle M."/>
            <person name="Fawcett J.A."/>
            <person name="Gundlach H."/>
            <person name="Hanada K."/>
            <person name="Heyl A."/>
            <person name="Hicks K.A."/>
            <person name="Hugh J."/>
            <person name="Lohr M."/>
            <person name="Mayer K."/>
            <person name="Melkozernov A."/>
            <person name="Murata T."/>
            <person name="Nelson D."/>
            <person name="Pils B."/>
            <person name="Prigge M."/>
            <person name="Reiss B."/>
            <person name="Renner T."/>
            <person name="Rombauts S."/>
            <person name="Rushton P."/>
            <person name="Sanderfoot A."/>
            <person name="Schween G."/>
            <person name="Shiu S.-H."/>
            <person name="Stueber K."/>
            <person name="Theodoulou F.L."/>
            <person name="Tu H."/>
            <person name="Van de Peer Y."/>
            <person name="Verrier P.J."/>
            <person name="Waters E."/>
            <person name="Wood A."/>
            <person name="Yang L."/>
            <person name="Cove D."/>
            <person name="Cuming A."/>
            <person name="Hasebe M."/>
            <person name="Lucas S."/>
            <person name="Mishler D.B."/>
            <person name="Reski R."/>
            <person name="Grigoriev I."/>
            <person name="Quatrano R.S."/>
            <person name="Boore J.L."/>
        </authorList>
    </citation>
    <scope>NUCLEOTIDE SEQUENCE [LARGE SCALE GENOMIC DNA]</scope>
    <source>
        <strain evidence="6 7">cv. Gransden 2004</strain>
    </source>
</reference>
<dbReference type="Pfam" id="PF04117">
    <property type="entry name" value="Mpv17_PMP22"/>
    <property type="match status" value="1"/>
</dbReference>
<reference evidence="6" key="3">
    <citation type="submission" date="2020-12" db="UniProtKB">
        <authorList>
            <consortium name="EnsemblPlants"/>
        </authorList>
    </citation>
    <scope>IDENTIFICATION</scope>
</reference>
<organism evidence="6 7">
    <name type="scientific">Physcomitrium patens</name>
    <name type="common">Spreading-leaved earth moss</name>
    <name type="synonym">Physcomitrella patens</name>
    <dbReference type="NCBI Taxonomy" id="3218"/>
    <lineage>
        <taxon>Eukaryota</taxon>
        <taxon>Viridiplantae</taxon>
        <taxon>Streptophyta</taxon>
        <taxon>Embryophyta</taxon>
        <taxon>Bryophyta</taxon>
        <taxon>Bryophytina</taxon>
        <taxon>Bryopsida</taxon>
        <taxon>Funariidae</taxon>
        <taxon>Funariales</taxon>
        <taxon>Funariaceae</taxon>
        <taxon>Physcomitrium</taxon>
    </lineage>
</organism>
<keyword evidence="5" id="KW-0472">Membrane</keyword>
<protein>
    <submittedName>
        <fullName evidence="6">Uncharacterized protein</fullName>
    </submittedName>
</protein>
<comment type="subcellular location">
    <subcellularLocation>
        <location evidence="1">Membrane</location>
        <topology evidence="1">Multi-pass membrane protein</topology>
    </subcellularLocation>
</comment>
<comment type="similarity">
    <text evidence="2">Belongs to the peroxisomal membrane protein PXMP2/4 family.</text>
</comment>
<evidence type="ECO:0000256" key="2">
    <source>
        <dbReference type="ARBA" id="ARBA00006824"/>
    </source>
</evidence>
<gene>
    <name evidence="6" type="primary">LOC112291559</name>
</gene>
<dbReference type="InterPro" id="IPR007248">
    <property type="entry name" value="Mpv17_PMP22"/>
</dbReference>
<dbReference type="EMBL" id="ABEU02000014">
    <property type="status" value="NOT_ANNOTATED_CDS"/>
    <property type="molecule type" value="Genomic_DNA"/>
</dbReference>
<dbReference type="PANTHER" id="PTHR11266:SF121">
    <property type="entry name" value="OS09G0315000 PROTEIN"/>
    <property type="match status" value="1"/>
</dbReference>
<proteinExistence type="inferred from homology"/>
<reference evidence="6 7" key="2">
    <citation type="journal article" date="2018" name="Plant J.">
        <title>The Physcomitrella patens chromosome-scale assembly reveals moss genome structure and evolution.</title>
        <authorList>
            <person name="Lang D."/>
            <person name="Ullrich K.K."/>
            <person name="Murat F."/>
            <person name="Fuchs J."/>
            <person name="Jenkins J."/>
            <person name="Haas F.B."/>
            <person name="Piednoel M."/>
            <person name="Gundlach H."/>
            <person name="Van Bel M."/>
            <person name="Meyberg R."/>
            <person name="Vives C."/>
            <person name="Morata J."/>
            <person name="Symeonidi A."/>
            <person name="Hiss M."/>
            <person name="Muchero W."/>
            <person name="Kamisugi Y."/>
            <person name="Saleh O."/>
            <person name="Blanc G."/>
            <person name="Decker E.L."/>
            <person name="van Gessel N."/>
            <person name="Grimwood J."/>
            <person name="Hayes R.D."/>
            <person name="Graham S.W."/>
            <person name="Gunter L.E."/>
            <person name="McDaniel S.F."/>
            <person name="Hoernstein S.N.W."/>
            <person name="Larsson A."/>
            <person name="Li F.W."/>
            <person name="Perroud P.F."/>
            <person name="Phillips J."/>
            <person name="Ranjan P."/>
            <person name="Rokshar D.S."/>
            <person name="Rothfels C.J."/>
            <person name="Schneider L."/>
            <person name="Shu S."/>
            <person name="Stevenson D.W."/>
            <person name="Thummler F."/>
            <person name="Tillich M."/>
            <person name="Villarreal Aguilar J.C."/>
            <person name="Widiez T."/>
            <person name="Wong G.K."/>
            <person name="Wymore A."/>
            <person name="Zhang Y."/>
            <person name="Zimmer A.D."/>
            <person name="Quatrano R.S."/>
            <person name="Mayer K.F.X."/>
            <person name="Goodstein D."/>
            <person name="Casacuberta J.M."/>
            <person name="Vandepoele K."/>
            <person name="Reski R."/>
            <person name="Cuming A.C."/>
            <person name="Tuskan G.A."/>
            <person name="Maumus F."/>
            <person name="Salse J."/>
            <person name="Schmutz J."/>
            <person name="Rensing S.A."/>
        </authorList>
    </citation>
    <scope>NUCLEOTIDE SEQUENCE [LARGE SCALE GENOMIC DNA]</scope>
    <source>
        <strain evidence="6 7">cv. Gransden 2004</strain>
    </source>
</reference>
<evidence type="ECO:0000256" key="3">
    <source>
        <dbReference type="ARBA" id="ARBA00022692"/>
    </source>
</evidence>
<dbReference type="Proteomes" id="UP000006727">
    <property type="component" value="Chromosome 14"/>
</dbReference>
<dbReference type="Gramene" id="Pp3c14_8940V3.2">
    <property type="protein sequence ID" value="Pp3c14_8940V3.2"/>
    <property type="gene ID" value="Pp3c14_8940"/>
</dbReference>
<keyword evidence="4" id="KW-1133">Transmembrane helix</keyword>
<evidence type="ECO:0000256" key="5">
    <source>
        <dbReference type="ARBA" id="ARBA00023136"/>
    </source>
</evidence>
<dbReference type="AlphaFoldDB" id="A0A7I4F4V1"/>
<dbReference type="PANTHER" id="PTHR11266">
    <property type="entry name" value="PEROXISOMAL MEMBRANE PROTEIN 2, PXMP2 MPV17"/>
    <property type="match status" value="1"/>
</dbReference>